<feature type="region of interest" description="Disordered" evidence="2">
    <location>
        <begin position="1"/>
        <end position="36"/>
    </location>
</feature>
<evidence type="ECO:0000256" key="1">
    <source>
        <dbReference type="ARBA" id="ARBA00022729"/>
    </source>
</evidence>
<dbReference type="Pfam" id="PF02638">
    <property type="entry name" value="GHL10"/>
    <property type="match status" value="1"/>
</dbReference>
<dbReference type="PANTHER" id="PTHR43405:SF1">
    <property type="entry name" value="GLYCOSYL HYDROLASE DIGH"/>
    <property type="match status" value="1"/>
</dbReference>
<proteinExistence type="predicted"/>
<feature type="domain" description="Glycosyl hydrolase-like 10" evidence="3">
    <location>
        <begin position="133"/>
        <end position="318"/>
    </location>
</feature>
<dbReference type="Gene3D" id="3.20.20.80">
    <property type="entry name" value="Glycosidases"/>
    <property type="match status" value="1"/>
</dbReference>
<evidence type="ECO:0000313" key="5">
    <source>
        <dbReference type="Proteomes" id="UP000635726"/>
    </source>
</evidence>
<dbReference type="InterPro" id="IPR052177">
    <property type="entry name" value="Divisome_Glycosyl_Hydrolase"/>
</dbReference>
<dbReference type="AlphaFoldDB" id="A0A917UVY8"/>
<accession>A0A917UVY8</accession>
<dbReference type="PANTHER" id="PTHR43405">
    <property type="entry name" value="GLYCOSYL HYDROLASE DIGH"/>
    <property type="match status" value="1"/>
</dbReference>
<organism evidence="4 5">
    <name type="scientific">Deinococcus aquiradiocola</name>
    <dbReference type="NCBI Taxonomy" id="393059"/>
    <lineage>
        <taxon>Bacteria</taxon>
        <taxon>Thermotogati</taxon>
        <taxon>Deinococcota</taxon>
        <taxon>Deinococci</taxon>
        <taxon>Deinococcales</taxon>
        <taxon>Deinococcaceae</taxon>
        <taxon>Deinococcus</taxon>
    </lineage>
</organism>
<evidence type="ECO:0000313" key="4">
    <source>
        <dbReference type="EMBL" id="GGJ88704.1"/>
    </source>
</evidence>
<dbReference type="Proteomes" id="UP000635726">
    <property type="component" value="Unassembled WGS sequence"/>
</dbReference>
<sequence length="400" mass="43951">MNLSKPGHPQARRVYQTVPDGALTGPEAALETTRTPRTVPARYSHGMAFTPPPRTPSALLRALLAALALGSVTGAHAQAHRTAVWLRPPEQPQELERTLVAARQAGFTDVLLEGFYHGRAIWTSSVAPMKLQYDALALASRVARREGLHLNVWFETLYWRPDRQFGIPVTPLWQDRYATLSEDGRTSLDVSRLGFVDPSDPDVGNLLAALTAELGRTYPDVGLHLDYLRYPREANFGYHPAAVQAFREQTGIDAGTLRGRDPNGEQMQDRHLWQAFRRDTVTALAGRLVRSYRDAGGQGLVSAAVFGRVDPLQDWRHWPGLEVAMPMLYYPFPALYRAVPLLFPPAANVWPGIRVGPGGAALAPQLDLLHGLGYPNVAVFGWTPDGTATPVTPDLDGTRP</sequence>
<dbReference type="EMBL" id="BMOE01000022">
    <property type="protein sequence ID" value="GGJ88704.1"/>
    <property type="molecule type" value="Genomic_DNA"/>
</dbReference>
<protein>
    <recommendedName>
        <fullName evidence="3">Glycosyl hydrolase-like 10 domain-containing protein</fullName>
    </recommendedName>
</protein>
<evidence type="ECO:0000256" key="2">
    <source>
        <dbReference type="SAM" id="MobiDB-lite"/>
    </source>
</evidence>
<name>A0A917UVY8_9DEIO</name>
<dbReference type="RefSeq" id="WP_229671150.1">
    <property type="nucleotide sequence ID" value="NZ_BMOE01000022.1"/>
</dbReference>
<reference evidence="4" key="1">
    <citation type="journal article" date="2014" name="Int. J. Syst. Evol. Microbiol.">
        <title>Complete genome sequence of Corynebacterium casei LMG S-19264T (=DSM 44701T), isolated from a smear-ripened cheese.</title>
        <authorList>
            <consortium name="US DOE Joint Genome Institute (JGI-PGF)"/>
            <person name="Walter F."/>
            <person name="Albersmeier A."/>
            <person name="Kalinowski J."/>
            <person name="Ruckert C."/>
        </authorList>
    </citation>
    <scope>NUCLEOTIDE SEQUENCE</scope>
    <source>
        <strain evidence="4">JCM 14371</strain>
    </source>
</reference>
<keyword evidence="1" id="KW-0732">Signal</keyword>
<dbReference type="InterPro" id="IPR003790">
    <property type="entry name" value="GHL10"/>
</dbReference>
<gene>
    <name evidence="4" type="ORF">GCM10008939_36000</name>
</gene>
<reference evidence="4" key="2">
    <citation type="submission" date="2020-09" db="EMBL/GenBank/DDBJ databases">
        <authorList>
            <person name="Sun Q."/>
            <person name="Ohkuma M."/>
        </authorList>
    </citation>
    <scope>NUCLEOTIDE SEQUENCE</scope>
    <source>
        <strain evidence="4">JCM 14371</strain>
    </source>
</reference>
<evidence type="ECO:0000259" key="3">
    <source>
        <dbReference type="Pfam" id="PF02638"/>
    </source>
</evidence>
<keyword evidence="5" id="KW-1185">Reference proteome</keyword>
<comment type="caution">
    <text evidence="4">The sequence shown here is derived from an EMBL/GenBank/DDBJ whole genome shotgun (WGS) entry which is preliminary data.</text>
</comment>